<feature type="transmembrane region" description="Helical" evidence="1">
    <location>
        <begin position="143"/>
        <end position="164"/>
    </location>
</feature>
<reference evidence="2 3" key="1">
    <citation type="submission" date="2017-01" db="EMBL/GenBank/DDBJ databases">
        <title>Draft sequence of Acidihalobacter ferrooxidans strain DSM 14175 (strain V8).</title>
        <authorList>
            <person name="Khaleque H.N."/>
            <person name="Ramsay J.P."/>
            <person name="Murphy R.J.T."/>
            <person name="Kaksonen A.H."/>
            <person name="Boxall N.J."/>
            <person name="Watkin E.L.J."/>
        </authorList>
    </citation>
    <scope>NUCLEOTIDE SEQUENCE [LARGE SCALE GENOMIC DNA]</scope>
    <source>
        <strain evidence="2 3">V8</strain>
    </source>
</reference>
<gene>
    <name evidence="2" type="ORF">BW247_05600</name>
</gene>
<name>A0A1P8UFL2_9GAMM</name>
<dbReference type="Pfam" id="PF14348">
    <property type="entry name" value="DtrJ-like"/>
    <property type="match status" value="1"/>
</dbReference>
<feature type="transmembrane region" description="Helical" evidence="1">
    <location>
        <begin position="17"/>
        <end position="37"/>
    </location>
</feature>
<dbReference type="AlphaFoldDB" id="A0A1P8UFL2"/>
<dbReference type="RefSeq" id="WP_076836288.1">
    <property type="nucleotide sequence ID" value="NZ_CP019434.1"/>
</dbReference>
<organism evidence="2 3">
    <name type="scientific">Acidihalobacter ferrooxydans</name>
    <dbReference type="NCBI Taxonomy" id="1765967"/>
    <lineage>
        <taxon>Bacteria</taxon>
        <taxon>Pseudomonadati</taxon>
        <taxon>Pseudomonadota</taxon>
        <taxon>Gammaproteobacteria</taxon>
        <taxon>Chromatiales</taxon>
        <taxon>Ectothiorhodospiraceae</taxon>
        <taxon>Acidihalobacter</taxon>
    </lineage>
</organism>
<evidence type="ECO:0000256" key="1">
    <source>
        <dbReference type="SAM" id="Phobius"/>
    </source>
</evidence>
<dbReference type="InterPro" id="IPR022266">
    <property type="entry name" value="DtrJ-like"/>
</dbReference>
<dbReference type="OrthoDB" id="5793896at2"/>
<proteinExistence type="predicted"/>
<dbReference type="EMBL" id="CP019434">
    <property type="protein sequence ID" value="APZ42637.1"/>
    <property type="molecule type" value="Genomic_DNA"/>
</dbReference>
<feature type="transmembrane region" description="Helical" evidence="1">
    <location>
        <begin position="170"/>
        <end position="189"/>
    </location>
</feature>
<dbReference type="Proteomes" id="UP000243807">
    <property type="component" value="Chromosome"/>
</dbReference>
<accession>A0A1P8UFL2</accession>
<evidence type="ECO:0000313" key="3">
    <source>
        <dbReference type="Proteomes" id="UP000243807"/>
    </source>
</evidence>
<evidence type="ECO:0000313" key="2">
    <source>
        <dbReference type="EMBL" id="APZ42637.1"/>
    </source>
</evidence>
<protein>
    <recommendedName>
        <fullName evidence="4">DUF4400 domain-containing protein</fullName>
    </recommendedName>
</protein>
<keyword evidence="3" id="KW-1185">Reference proteome</keyword>
<keyword evidence="1" id="KW-1133">Transmembrane helix</keyword>
<sequence length="192" mass="21394">MAADGILNNEKERRKRILGFGFLAVIAVLLLSPYPLLMHLQQTQENMVIQAFGDGVDQWIAGIASSISRATGIIQAAQSARGFWGQRLDVIALGVYIVSWRVMYALLALSLAAPLLAAAVWDGLMNRRIAQWRYEYTSNRLHYLSRGAIGWFVDVLLLLLVFPLPMPPEALVVVMFLLGGALHQWSASFQKR</sequence>
<keyword evidence="1" id="KW-0472">Membrane</keyword>
<dbReference type="KEGG" id="afy:BW247_05600"/>
<evidence type="ECO:0008006" key="4">
    <source>
        <dbReference type="Google" id="ProtNLM"/>
    </source>
</evidence>
<keyword evidence="1" id="KW-0812">Transmembrane</keyword>
<dbReference type="STRING" id="1765967.BW247_05600"/>
<feature type="transmembrane region" description="Helical" evidence="1">
    <location>
        <begin position="102"/>
        <end position="122"/>
    </location>
</feature>